<dbReference type="Proteomes" id="UP000295764">
    <property type="component" value="Unassembled WGS sequence"/>
</dbReference>
<dbReference type="Gene3D" id="3.20.20.80">
    <property type="entry name" value="Glycosidases"/>
    <property type="match status" value="1"/>
</dbReference>
<dbReference type="InterPro" id="IPR017853">
    <property type="entry name" value="GH"/>
</dbReference>
<evidence type="ECO:0000313" key="9">
    <source>
        <dbReference type="Proteomes" id="UP000295764"/>
    </source>
</evidence>
<keyword evidence="6" id="KW-0732">Signal</keyword>
<feature type="compositionally biased region" description="Gly residues" evidence="5">
    <location>
        <begin position="37"/>
        <end position="55"/>
    </location>
</feature>
<dbReference type="NCBIfam" id="NF045482">
    <property type="entry name" value="Endoglyc_H"/>
    <property type="match status" value="1"/>
</dbReference>
<sequence>MNKSTKFGIAAAIVAMVAVPMAPAAASAAPSSAGAAHGVGHGAGHGAGQGNGHGHGTGHGHGRGPHATPTKSGPTSIAYVEVNNDELANVGRYTLANGANAFDVAIIFAANIDYQDGKAVLSSNENVQRTLDQAATQIRPLQAKGIKVSLSVLGNHQGAGIANFSTRAAAADFAAQVSATVSKYGLDGVDLDDEYSDYGVNGTPQPNQQSIGWLISALRADMPGKLISFYDIGPASTALSSSSSSIGSKLDYAWNPYYGTYSAPTIPGLPKSKLSAAAVDIQNTPQATAVSLAQRTKADGYGVFMTYNLPGGDQSAYVSSFTNVLYGQAASYR</sequence>
<evidence type="ECO:0000256" key="6">
    <source>
        <dbReference type="SAM" id="SignalP"/>
    </source>
</evidence>
<dbReference type="SUPFAM" id="SSF51445">
    <property type="entry name" value="(Trans)glycosidases"/>
    <property type="match status" value="1"/>
</dbReference>
<feature type="chain" id="PRO_5038689003" evidence="6">
    <location>
        <begin position="25"/>
        <end position="333"/>
    </location>
</feature>
<keyword evidence="2 3" id="KW-0326">Glycosidase</keyword>
<reference evidence="8 9" key="1">
    <citation type="submission" date="2019-03" db="EMBL/GenBank/DDBJ databases">
        <title>Genomic analyses of the natural microbiome of Caenorhabditis elegans.</title>
        <authorList>
            <person name="Samuel B."/>
        </authorList>
    </citation>
    <scope>NUCLEOTIDE SEQUENCE [LARGE SCALE GENOMIC DNA]</scope>
    <source>
        <strain evidence="8 9">JUb65</strain>
    </source>
</reference>
<evidence type="ECO:0000313" key="8">
    <source>
        <dbReference type="EMBL" id="TDN46215.1"/>
    </source>
</evidence>
<evidence type="ECO:0000259" key="7">
    <source>
        <dbReference type="PROSITE" id="PS51910"/>
    </source>
</evidence>
<dbReference type="Pfam" id="PF00704">
    <property type="entry name" value="Glyco_hydro_18"/>
    <property type="match status" value="1"/>
</dbReference>
<evidence type="ECO:0000256" key="4">
    <source>
        <dbReference type="RuleBase" id="RU004453"/>
    </source>
</evidence>
<dbReference type="RefSeq" id="WP_208108791.1">
    <property type="nucleotide sequence ID" value="NZ_SNVW01000001.1"/>
</dbReference>
<dbReference type="STRING" id="2035.RU06_06875"/>
<evidence type="ECO:0000256" key="1">
    <source>
        <dbReference type="ARBA" id="ARBA00022801"/>
    </source>
</evidence>
<evidence type="ECO:0000256" key="5">
    <source>
        <dbReference type="SAM" id="MobiDB-lite"/>
    </source>
</evidence>
<dbReference type="InterPro" id="IPR001579">
    <property type="entry name" value="Glyco_hydro_18_chit_AS"/>
</dbReference>
<gene>
    <name evidence="8" type="ORF">EDF64_10173</name>
</gene>
<organism evidence="8 9">
    <name type="scientific">Curtobacterium flaccumfaciens</name>
    <dbReference type="NCBI Taxonomy" id="2035"/>
    <lineage>
        <taxon>Bacteria</taxon>
        <taxon>Bacillati</taxon>
        <taxon>Actinomycetota</taxon>
        <taxon>Actinomycetes</taxon>
        <taxon>Micrococcales</taxon>
        <taxon>Microbacteriaceae</taxon>
        <taxon>Curtobacterium</taxon>
    </lineage>
</organism>
<dbReference type="AlphaFoldDB" id="A0A4R6DMQ1"/>
<name>A0A4R6DMQ1_9MICO</name>
<evidence type="ECO:0000256" key="3">
    <source>
        <dbReference type="RuleBase" id="RU000489"/>
    </source>
</evidence>
<feature type="signal peptide" evidence="6">
    <location>
        <begin position="1"/>
        <end position="24"/>
    </location>
</feature>
<comment type="caution">
    <text evidence="8">The sequence shown here is derived from an EMBL/GenBank/DDBJ whole genome shotgun (WGS) entry which is preliminary data.</text>
</comment>
<feature type="region of interest" description="Disordered" evidence="5">
    <location>
        <begin position="31"/>
        <end position="75"/>
    </location>
</feature>
<dbReference type="InterPro" id="IPR054861">
    <property type="entry name" value="Endoglyc_H"/>
</dbReference>
<proteinExistence type="inferred from homology"/>
<dbReference type="GO" id="GO:0005975">
    <property type="term" value="P:carbohydrate metabolic process"/>
    <property type="evidence" value="ECO:0007669"/>
    <property type="project" value="InterPro"/>
</dbReference>
<dbReference type="PROSITE" id="PS01095">
    <property type="entry name" value="GH18_1"/>
    <property type="match status" value="1"/>
</dbReference>
<dbReference type="EMBL" id="SNVW01000001">
    <property type="protein sequence ID" value="TDN46215.1"/>
    <property type="molecule type" value="Genomic_DNA"/>
</dbReference>
<dbReference type="GO" id="GO:0004553">
    <property type="term" value="F:hydrolase activity, hydrolyzing O-glycosyl compounds"/>
    <property type="evidence" value="ECO:0007669"/>
    <property type="project" value="InterPro"/>
</dbReference>
<keyword evidence="1 3" id="KW-0378">Hydrolase</keyword>
<protein>
    <submittedName>
        <fullName evidence="8">Glycosyl hydrolase family 18 (Putative chitinase)</fullName>
    </submittedName>
</protein>
<evidence type="ECO:0000256" key="2">
    <source>
        <dbReference type="ARBA" id="ARBA00023295"/>
    </source>
</evidence>
<comment type="similarity">
    <text evidence="4">Belongs to the glycosyl hydrolase 18 family.</text>
</comment>
<accession>A0A4R6DMQ1</accession>
<feature type="domain" description="GH18" evidence="7">
    <location>
        <begin position="74"/>
        <end position="328"/>
    </location>
</feature>
<dbReference type="PROSITE" id="PS51910">
    <property type="entry name" value="GH18_2"/>
    <property type="match status" value="1"/>
</dbReference>
<dbReference type="InterPro" id="IPR001223">
    <property type="entry name" value="Glyco_hydro18_cat"/>
</dbReference>